<sequence length="161" mass="17016">PPRPGAAPGQSGTAPCGWPPACSSPCRTSSSSPAPSRRWWRCRTAAGRRRGGALRNGVPGYQGQDVGAGHDAGALLLQRRLGGVDDVEAVEALVRHRVLLRRPARRRRVDGVAHDGLGVPARLPVVADLELVAGGHGRAGGQHDDRDGAERQELHELPLLH</sequence>
<accession>J3MLJ8</accession>
<proteinExistence type="predicted"/>
<reference evidence="2" key="2">
    <citation type="submission" date="2013-04" db="UniProtKB">
        <authorList>
            <consortium name="EnsemblPlants"/>
        </authorList>
    </citation>
    <scope>IDENTIFICATION</scope>
</reference>
<evidence type="ECO:0000313" key="2">
    <source>
        <dbReference type="EnsemblPlants" id="OB07G22800.1"/>
    </source>
</evidence>
<dbReference type="Gramene" id="OB07G22800.1">
    <property type="protein sequence ID" value="OB07G22800.1"/>
    <property type="gene ID" value="OB07G22800"/>
</dbReference>
<reference evidence="2" key="1">
    <citation type="journal article" date="2013" name="Nat. Commun.">
        <title>Whole-genome sequencing of Oryza brachyantha reveals mechanisms underlying Oryza genome evolution.</title>
        <authorList>
            <person name="Chen J."/>
            <person name="Huang Q."/>
            <person name="Gao D."/>
            <person name="Wang J."/>
            <person name="Lang Y."/>
            <person name="Liu T."/>
            <person name="Li B."/>
            <person name="Bai Z."/>
            <person name="Luis Goicoechea J."/>
            <person name="Liang C."/>
            <person name="Chen C."/>
            <person name="Zhang W."/>
            <person name="Sun S."/>
            <person name="Liao Y."/>
            <person name="Zhang X."/>
            <person name="Yang L."/>
            <person name="Song C."/>
            <person name="Wang M."/>
            <person name="Shi J."/>
            <person name="Liu G."/>
            <person name="Liu J."/>
            <person name="Zhou H."/>
            <person name="Zhou W."/>
            <person name="Yu Q."/>
            <person name="An N."/>
            <person name="Chen Y."/>
            <person name="Cai Q."/>
            <person name="Wang B."/>
            <person name="Liu B."/>
            <person name="Min J."/>
            <person name="Huang Y."/>
            <person name="Wu H."/>
            <person name="Li Z."/>
            <person name="Zhang Y."/>
            <person name="Yin Y."/>
            <person name="Song W."/>
            <person name="Jiang J."/>
            <person name="Jackson S.A."/>
            <person name="Wing R.A."/>
            <person name="Wang J."/>
            <person name="Chen M."/>
        </authorList>
    </citation>
    <scope>NUCLEOTIDE SEQUENCE [LARGE SCALE GENOMIC DNA]</scope>
    <source>
        <strain evidence="2">cv. IRGC 101232</strain>
    </source>
</reference>
<dbReference type="AlphaFoldDB" id="J3MLJ8"/>
<feature type="compositionally biased region" description="Low complexity" evidence="1">
    <location>
        <begin position="19"/>
        <end position="37"/>
    </location>
</feature>
<evidence type="ECO:0000256" key="1">
    <source>
        <dbReference type="SAM" id="MobiDB-lite"/>
    </source>
</evidence>
<dbReference type="EnsemblPlants" id="OB07G22800.1">
    <property type="protein sequence ID" value="OB07G22800.1"/>
    <property type="gene ID" value="OB07G22800"/>
</dbReference>
<dbReference type="HOGENOM" id="CLU_1648067_0_0_1"/>
<organism evidence="2">
    <name type="scientific">Oryza brachyantha</name>
    <name type="common">malo sina</name>
    <dbReference type="NCBI Taxonomy" id="4533"/>
    <lineage>
        <taxon>Eukaryota</taxon>
        <taxon>Viridiplantae</taxon>
        <taxon>Streptophyta</taxon>
        <taxon>Embryophyta</taxon>
        <taxon>Tracheophyta</taxon>
        <taxon>Spermatophyta</taxon>
        <taxon>Magnoliopsida</taxon>
        <taxon>Liliopsida</taxon>
        <taxon>Poales</taxon>
        <taxon>Poaceae</taxon>
        <taxon>BOP clade</taxon>
        <taxon>Oryzoideae</taxon>
        <taxon>Oryzeae</taxon>
        <taxon>Oryzinae</taxon>
        <taxon>Oryza</taxon>
    </lineage>
</organism>
<name>J3MLJ8_ORYBR</name>
<feature type="region of interest" description="Disordered" evidence="1">
    <location>
        <begin position="1"/>
        <end position="37"/>
    </location>
</feature>
<keyword evidence="3" id="KW-1185">Reference proteome</keyword>
<dbReference type="Proteomes" id="UP000006038">
    <property type="component" value="Chromosome 7"/>
</dbReference>
<feature type="region of interest" description="Disordered" evidence="1">
    <location>
        <begin position="136"/>
        <end position="161"/>
    </location>
</feature>
<feature type="compositionally biased region" description="Basic and acidic residues" evidence="1">
    <location>
        <begin position="141"/>
        <end position="161"/>
    </location>
</feature>
<evidence type="ECO:0000313" key="3">
    <source>
        <dbReference type="Proteomes" id="UP000006038"/>
    </source>
</evidence>
<protein>
    <submittedName>
        <fullName evidence="2">Uncharacterized protein</fullName>
    </submittedName>
</protein>